<keyword evidence="10" id="KW-0804">Transcription</keyword>
<comment type="subcellular location">
    <subcellularLocation>
        <location evidence="1">Nucleus</location>
    </subcellularLocation>
</comment>
<protein>
    <recommendedName>
        <fullName evidence="13">BCL-11A-like CCHC zinc finger domain-containing protein</fullName>
    </recommendedName>
</protein>
<evidence type="ECO:0000256" key="12">
    <source>
        <dbReference type="SAM" id="MobiDB-lite"/>
    </source>
</evidence>
<feature type="region of interest" description="Disordered" evidence="12">
    <location>
        <begin position="101"/>
        <end position="227"/>
    </location>
</feature>
<dbReference type="VEuPathDB" id="VectorBase:AEPI004576"/>
<keyword evidence="15" id="KW-1185">Reference proteome</keyword>
<sequence length="227" mass="24439">MDSEAGESDGTQDILTCGSCQKTFALSDIVRFIQHKVFQCNKENYGQCFTQAGGTDRDSDDGRRLLLANTSSIATRRASMPNVSTCRGKQTIAIGTSISSSTTFDRVHTPPPTSPAELLRDGASSTPKRIADEPENASTHCPSRGASPLGCTLDDDHRDQKPSVRAIEIKQERMDIDPSSCGEEEFVSRKQPSQTTTTTTTTAAHRNGSHEPRNGGPDASEPNHTGK</sequence>
<keyword evidence="5" id="KW-0863">Zinc-finger</keyword>
<dbReference type="AlphaFoldDB" id="A0A182PCC1"/>
<evidence type="ECO:0000256" key="9">
    <source>
        <dbReference type="ARBA" id="ARBA00023125"/>
    </source>
</evidence>
<keyword evidence="2" id="KW-1017">Isopeptide bond</keyword>
<feature type="domain" description="BCL-11A-like CCHC zinc finger" evidence="13">
    <location>
        <begin position="14"/>
        <end position="41"/>
    </location>
</feature>
<evidence type="ECO:0000256" key="7">
    <source>
        <dbReference type="ARBA" id="ARBA00022843"/>
    </source>
</evidence>
<dbReference type="InterPro" id="IPR057448">
    <property type="entry name" value="BCL-11A_Znf_CCHC"/>
</dbReference>
<evidence type="ECO:0000256" key="6">
    <source>
        <dbReference type="ARBA" id="ARBA00022833"/>
    </source>
</evidence>
<keyword evidence="8" id="KW-0805">Transcription regulation</keyword>
<dbReference type="Pfam" id="PF25491">
    <property type="entry name" value="CCHC_BCL-11A"/>
    <property type="match status" value="1"/>
</dbReference>
<keyword evidence="11" id="KW-0539">Nucleus</keyword>
<reference evidence="14" key="2">
    <citation type="submission" date="2020-05" db="UniProtKB">
        <authorList>
            <consortium name="EnsemblMetazoa"/>
        </authorList>
    </citation>
    <scope>IDENTIFICATION</scope>
    <source>
        <strain evidence="14">Epiroticus2</strain>
    </source>
</reference>
<dbReference type="STRING" id="199890.A0A182PCC1"/>
<dbReference type="PANTHER" id="PTHR45993:SF6">
    <property type="entry name" value="C2H2-TYPE DOMAIN-CONTAINING PROTEIN"/>
    <property type="match status" value="1"/>
</dbReference>
<dbReference type="GO" id="GO:0005634">
    <property type="term" value="C:nucleus"/>
    <property type="evidence" value="ECO:0007669"/>
    <property type="project" value="UniProtKB-SubCell"/>
</dbReference>
<evidence type="ECO:0000256" key="2">
    <source>
        <dbReference type="ARBA" id="ARBA00022499"/>
    </source>
</evidence>
<organism evidence="14 15">
    <name type="scientific">Anopheles epiroticus</name>
    <dbReference type="NCBI Taxonomy" id="199890"/>
    <lineage>
        <taxon>Eukaryota</taxon>
        <taxon>Metazoa</taxon>
        <taxon>Ecdysozoa</taxon>
        <taxon>Arthropoda</taxon>
        <taxon>Hexapoda</taxon>
        <taxon>Insecta</taxon>
        <taxon>Pterygota</taxon>
        <taxon>Neoptera</taxon>
        <taxon>Endopterygota</taxon>
        <taxon>Diptera</taxon>
        <taxon>Nematocera</taxon>
        <taxon>Culicoidea</taxon>
        <taxon>Culicidae</taxon>
        <taxon>Anophelinae</taxon>
        <taxon>Anopheles</taxon>
    </lineage>
</organism>
<proteinExistence type="predicted"/>
<name>A0A182PCC1_9DIPT</name>
<evidence type="ECO:0000259" key="13">
    <source>
        <dbReference type="Pfam" id="PF25491"/>
    </source>
</evidence>
<keyword evidence="4" id="KW-0677">Repeat</keyword>
<dbReference type="Proteomes" id="UP000075885">
    <property type="component" value="Unassembled WGS sequence"/>
</dbReference>
<dbReference type="InterPro" id="IPR051497">
    <property type="entry name" value="Dev/Hematopoietic_TF"/>
</dbReference>
<dbReference type="PANTHER" id="PTHR45993">
    <property type="entry name" value="B-CELL LYMPHOMA/LEUKEMIA 11"/>
    <property type="match status" value="1"/>
</dbReference>
<dbReference type="EnsemblMetazoa" id="AEPI004576-RA">
    <property type="protein sequence ID" value="AEPI004576-PA"/>
    <property type="gene ID" value="AEPI004576"/>
</dbReference>
<evidence type="ECO:0000256" key="10">
    <source>
        <dbReference type="ARBA" id="ARBA00023163"/>
    </source>
</evidence>
<keyword evidence="3" id="KW-0479">Metal-binding</keyword>
<evidence type="ECO:0000313" key="14">
    <source>
        <dbReference type="EnsemblMetazoa" id="AEPI004576-PA"/>
    </source>
</evidence>
<dbReference type="GO" id="GO:0006357">
    <property type="term" value="P:regulation of transcription by RNA polymerase II"/>
    <property type="evidence" value="ECO:0007669"/>
    <property type="project" value="TreeGrafter"/>
</dbReference>
<evidence type="ECO:0000256" key="4">
    <source>
        <dbReference type="ARBA" id="ARBA00022737"/>
    </source>
</evidence>
<evidence type="ECO:0000256" key="11">
    <source>
        <dbReference type="ARBA" id="ARBA00023242"/>
    </source>
</evidence>
<keyword evidence="7" id="KW-0832">Ubl conjugation</keyword>
<dbReference type="GO" id="GO:0000978">
    <property type="term" value="F:RNA polymerase II cis-regulatory region sequence-specific DNA binding"/>
    <property type="evidence" value="ECO:0007669"/>
    <property type="project" value="TreeGrafter"/>
</dbReference>
<reference evidence="15" key="1">
    <citation type="submission" date="2013-03" db="EMBL/GenBank/DDBJ databases">
        <title>The Genome Sequence of Anopheles epiroticus epiroticus2.</title>
        <authorList>
            <consortium name="The Broad Institute Genomics Platform"/>
            <person name="Neafsey D.E."/>
            <person name="Howell P."/>
            <person name="Walker B."/>
            <person name="Young S.K."/>
            <person name="Zeng Q."/>
            <person name="Gargeya S."/>
            <person name="Fitzgerald M."/>
            <person name="Haas B."/>
            <person name="Abouelleil A."/>
            <person name="Allen A.W."/>
            <person name="Alvarado L."/>
            <person name="Arachchi H.M."/>
            <person name="Berlin A.M."/>
            <person name="Chapman S.B."/>
            <person name="Gainer-Dewar J."/>
            <person name="Goldberg J."/>
            <person name="Griggs A."/>
            <person name="Gujja S."/>
            <person name="Hansen M."/>
            <person name="Howarth C."/>
            <person name="Imamovic A."/>
            <person name="Ireland A."/>
            <person name="Larimer J."/>
            <person name="McCowan C."/>
            <person name="Murphy C."/>
            <person name="Pearson M."/>
            <person name="Poon T.W."/>
            <person name="Priest M."/>
            <person name="Roberts A."/>
            <person name="Saif S."/>
            <person name="Shea T."/>
            <person name="Sisk P."/>
            <person name="Sykes S."/>
            <person name="Wortman J."/>
            <person name="Nusbaum C."/>
            <person name="Birren B."/>
        </authorList>
    </citation>
    <scope>NUCLEOTIDE SEQUENCE [LARGE SCALE GENOMIC DNA]</scope>
    <source>
        <strain evidence="15">Epiroticus2</strain>
    </source>
</reference>
<evidence type="ECO:0000256" key="1">
    <source>
        <dbReference type="ARBA" id="ARBA00004123"/>
    </source>
</evidence>
<feature type="compositionally biased region" description="Basic and acidic residues" evidence="12">
    <location>
        <begin position="154"/>
        <end position="176"/>
    </location>
</feature>
<evidence type="ECO:0000256" key="8">
    <source>
        <dbReference type="ARBA" id="ARBA00023015"/>
    </source>
</evidence>
<dbReference type="GO" id="GO:0008270">
    <property type="term" value="F:zinc ion binding"/>
    <property type="evidence" value="ECO:0007669"/>
    <property type="project" value="UniProtKB-KW"/>
</dbReference>
<evidence type="ECO:0000256" key="3">
    <source>
        <dbReference type="ARBA" id="ARBA00022723"/>
    </source>
</evidence>
<keyword evidence="6" id="KW-0862">Zinc</keyword>
<dbReference type="GO" id="GO:0003700">
    <property type="term" value="F:DNA-binding transcription factor activity"/>
    <property type="evidence" value="ECO:0007669"/>
    <property type="project" value="TreeGrafter"/>
</dbReference>
<evidence type="ECO:0000256" key="5">
    <source>
        <dbReference type="ARBA" id="ARBA00022771"/>
    </source>
</evidence>
<accession>A0A182PCC1</accession>
<evidence type="ECO:0000313" key="15">
    <source>
        <dbReference type="Proteomes" id="UP000075885"/>
    </source>
</evidence>
<keyword evidence="9" id="KW-0238">DNA-binding</keyword>